<evidence type="ECO:0000256" key="4">
    <source>
        <dbReference type="ARBA" id="ARBA00022692"/>
    </source>
</evidence>
<feature type="chain" id="PRO_5004566595" description="TonB-denpendent receptor" evidence="11">
    <location>
        <begin position="28"/>
        <end position="945"/>
    </location>
</feature>
<dbReference type="InterPro" id="IPR037066">
    <property type="entry name" value="Plug_dom_sf"/>
</dbReference>
<evidence type="ECO:0000313" key="15">
    <source>
        <dbReference type="Proteomes" id="UP000015523"/>
    </source>
</evidence>
<evidence type="ECO:0008006" key="16">
    <source>
        <dbReference type="Google" id="ProtNLM"/>
    </source>
</evidence>
<dbReference type="Proteomes" id="UP000015523">
    <property type="component" value="Unassembled WGS sequence"/>
</dbReference>
<dbReference type="eggNOG" id="COG1629">
    <property type="taxonomic scope" value="Bacteria"/>
</dbReference>
<keyword evidence="5 9" id="KW-0798">TonB box</keyword>
<dbReference type="STRING" id="1346791.M529_03925"/>
<sequence length="945" mass="101075">MIAVRRILAATTAMGAVAICFCSPVLAQSPAEPTQNETTVAQSADAPEANAADIVVTGSRVSRPGFTSPTPVTALSSTELAKSSPSTVSEALRTLPALTNTSGTQRNSGSAGGGQSFLNLRGLGATRTLTLVDGRRFVSTNITGSVDANLIPSALIERVDLVTGGASAAYGSDAVAGVVNFILNSRFEGVKASAQYGLTSHDDNHEFVATLTGGTAFAGGRGHLVVSGEYFENKGIRGDARDWARSGYQVITNPNGNGTVANPTQILSPNVRLVTSYGGLILNGNGGTAAANASFRGITFGPGGVPQTFDFGTLTTAGTQVGGSGVDNASIQQINRPLTRKSVYARATFDVAPEWSLFGEGSYGEVHSDYINGPNVHNSNAAQTAYITIRQDNAYLPESIRARMIASGVTSLTMTRWDLEDGKTHTDNLNKTTRFVGGFEGKIGDWKLDGYYQWGQNRNTNIVKTTNKIANFNQAVDAVRAPDGSIVCRSTLTSPGNGCVPFNPFGVGSPSAASLTYVNGESPAYIRTTQQAAALNLSGEPFSTWAGPVSLAIGAEYRRETARVRSDALSLLNGYKIGNQQPWSGDYSIREFYAETVVPLANDIPMLRLLEANAAVRRTHYSTSGSVTTWKGGLTYKPIEDLRLRITRSRDIRAPNLNELFSKGRQNVSTVRDPFRNNVIASNISSLTTGNPNLKPEIANTLTYGGVYSPSWAQGLQLSVDYYRIKIDGAIATVTDQVALDQCFAGSADFCALSSRDAAGNLTAFRSSPINYSRLLTSGIDIEASYRVPMASMFDWWKGQLNLRAVANRVNHFTTSAPGLTTLDVAGSIVDSQPHWRAQGQLDYTLDRFNLTLIGRYIGSGTYDKSRSAAQLGFRDVRAQAFMDGQISYNLPQLGRTGQIYLNVRNILNTDPRIAPLAGNLVIVTNPFLYDTTGRMFRFGVRASF</sequence>
<evidence type="ECO:0000256" key="7">
    <source>
        <dbReference type="ARBA" id="ARBA00023237"/>
    </source>
</evidence>
<gene>
    <name evidence="14" type="ORF">M529_03925</name>
</gene>
<dbReference type="InterPro" id="IPR039426">
    <property type="entry name" value="TonB-dep_rcpt-like"/>
</dbReference>
<evidence type="ECO:0000256" key="5">
    <source>
        <dbReference type="ARBA" id="ARBA00023077"/>
    </source>
</evidence>
<evidence type="ECO:0000256" key="9">
    <source>
        <dbReference type="RuleBase" id="RU003357"/>
    </source>
</evidence>
<dbReference type="SUPFAM" id="SSF56935">
    <property type="entry name" value="Porins"/>
    <property type="match status" value="1"/>
</dbReference>
<name>T0KJD9_9SPHN</name>
<dbReference type="PATRIC" id="fig|1346791.3.peg.757"/>
<organism evidence="14 15">
    <name type="scientific">Sphingobium ummariense RL-3</name>
    <dbReference type="NCBI Taxonomy" id="1346791"/>
    <lineage>
        <taxon>Bacteria</taxon>
        <taxon>Pseudomonadati</taxon>
        <taxon>Pseudomonadota</taxon>
        <taxon>Alphaproteobacteria</taxon>
        <taxon>Sphingomonadales</taxon>
        <taxon>Sphingomonadaceae</taxon>
        <taxon>Sphingobium</taxon>
    </lineage>
</organism>
<dbReference type="GO" id="GO:0009279">
    <property type="term" value="C:cell outer membrane"/>
    <property type="evidence" value="ECO:0007669"/>
    <property type="project" value="UniProtKB-SubCell"/>
</dbReference>
<keyword evidence="11" id="KW-0732">Signal</keyword>
<keyword evidence="4 8" id="KW-0812">Transmembrane</keyword>
<evidence type="ECO:0000256" key="11">
    <source>
        <dbReference type="SAM" id="SignalP"/>
    </source>
</evidence>
<dbReference type="InterPro" id="IPR012910">
    <property type="entry name" value="Plug_dom"/>
</dbReference>
<dbReference type="RefSeq" id="WP_021316736.1">
    <property type="nucleotide sequence ID" value="NZ_AUWY01000039.1"/>
</dbReference>
<feature type="domain" description="TonB-dependent receptor-like beta-barrel" evidence="12">
    <location>
        <begin position="417"/>
        <end position="907"/>
    </location>
</feature>
<dbReference type="Gene3D" id="2.170.130.10">
    <property type="entry name" value="TonB-dependent receptor, plug domain"/>
    <property type="match status" value="1"/>
</dbReference>
<evidence type="ECO:0000256" key="1">
    <source>
        <dbReference type="ARBA" id="ARBA00004571"/>
    </source>
</evidence>
<evidence type="ECO:0000256" key="8">
    <source>
        <dbReference type="PROSITE-ProRule" id="PRU01360"/>
    </source>
</evidence>
<keyword evidence="15" id="KW-1185">Reference proteome</keyword>
<keyword evidence="6 8" id="KW-0472">Membrane</keyword>
<accession>T0KJD9</accession>
<keyword evidence="7 8" id="KW-0998">Cell outer membrane</keyword>
<protein>
    <recommendedName>
        <fullName evidence="16">TonB-denpendent receptor</fullName>
    </recommendedName>
</protein>
<feature type="domain" description="TonB-dependent receptor plug" evidence="13">
    <location>
        <begin position="67"/>
        <end position="178"/>
    </location>
</feature>
<proteinExistence type="inferred from homology"/>
<evidence type="ECO:0000256" key="2">
    <source>
        <dbReference type="ARBA" id="ARBA00022448"/>
    </source>
</evidence>
<dbReference type="InterPro" id="IPR036942">
    <property type="entry name" value="Beta-barrel_TonB_sf"/>
</dbReference>
<evidence type="ECO:0000313" key="14">
    <source>
        <dbReference type="EMBL" id="EQB33423.1"/>
    </source>
</evidence>
<dbReference type="PROSITE" id="PS52016">
    <property type="entry name" value="TONB_DEPENDENT_REC_3"/>
    <property type="match status" value="1"/>
</dbReference>
<feature type="region of interest" description="Disordered" evidence="10">
    <location>
        <begin position="60"/>
        <end position="87"/>
    </location>
</feature>
<keyword evidence="3 8" id="KW-1134">Transmembrane beta strand</keyword>
<dbReference type="Pfam" id="PF07715">
    <property type="entry name" value="Plug"/>
    <property type="match status" value="1"/>
</dbReference>
<keyword evidence="2 8" id="KW-0813">Transport</keyword>
<evidence type="ECO:0000259" key="13">
    <source>
        <dbReference type="Pfam" id="PF07715"/>
    </source>
</evidence>
<dbReference type="EMBL" id="AUWY01000039">
    <property type="protein sequence ID" value="EQB33423.1"/>
    <property type="molecule type" value="Genomic_DNA"/>
</dbReference>
<dbReference type="PANTHER" id="PTHR47234">
    <property type="match status" value="1"/>
</dbReference>
<comment type="subcellular location">
    <subcellularLocation>
        <location evidence="1 8">Cell outer membrane</location>
        <topology evidence="1 8">Multi-pass membrane protein</topology>
    </subcellularLocation>
</comment>
<evidence type="ECO:0000256" key="3">
    <source>
        <dbReference type="ARBA" id="ARBA00022452"/>
    </source>
</evidence>
<feature type="compositionally biased region" description="Polar residues" evidence="10">
    <location>
        <begin position="65"/>
        <end position="87"/>
    </location>
</feature>
<feature type="signal peptide" evidence="11">
    <location>
        <begin position="1"/>
        <end position="27"/>
    </location>
</feature>
<dbReference type="AlphaFoldDB" id="T0KJD9"/>
<dbReference type="PANTHER" id="PTHR47234:SF3">
    <property type="entry name" value="SECRETIN_TONB SHORT N-TERMINAL DOMAIN-CONTAINING PROTEIN"/>
    <property type="match status" value="1"/>
</dbReference>
<evidence type="ECO:0000256" key="10">
    <source>
        <dbReference type="SAM" id="MobiDB-lite"/>
    </source>
</evidence>
<dbReference type="Gene3D" id="2.40.170.20">
    <property type="entry name" value="TonB-dependent receptor, beta-barrel domain"/>
    <property type="match status" value="1"/>
</dbReference>
<evidence type="ECO:0000259" key="12">
    <source>
        <dbReference type="Pfam" id="PF00593"/>
    </source>
</evidence>
<reference evidence="14 15" key="1">
    <citation type="journal article" date="2013" name="Genome Announc.">
        <title>Draft Genome Sequence of Sphingobium ummariense Strain RL-3, a Hexachlorocyclohexane-Degrading Bacterium.</title>
        <authorList>
            <person name="Kohli P."/>
            <person name="Dua A."/>
            <person name="Sangwan N."/>
            <person name="Oldach P."/>
            <person name="Khurana J.P."/>
            <person name="Lal R."/>
        </authorList>
    </citation>
    <scope>NUCLEOTIDE SEQUENCE [LARGE SCALE GENOMIC DNA]</scope>
    <source>
        <strain evidence="14 15">RL-3</strain>
    </source>
</reference>
<evidence type="ECO:0000256" key="6">
    <source>
        <dbReference type="ARBA" id="ARBA00023136"/>
    </source>
</evidence>
<comment type="similarity">
    <text evidence="8 9">Belongs to the TonB-dependent receptor family.</text>
</comment>
<dbReference type="Pfam" id="PF00593">
    <property type="entry name" value="TonB_dep_Rec_b-barrel"/>
    <property type="match status" value="1"/>
</dbReference>
<dbReference type="InterPro" id="IPR000531">
    <property type="entry name" value="Beta-barrel_TonB"/>
</dbReference>
<dbReference type="eggNOG" id="COG4206">
    <property type="taxonomic scope" value="Bacteria"/>
</dbReference>
<comment type="caution">
    <text evidence="14">The sequence shown here is derived from an EMBL/GenBank/DDBJ whole genome shotgun (WGS) entry which is preliminary data.</text>
</comment>